<dbReference type="InterPro" id="IPR002293">
    <property type="entry name" value="AA/rel_permease1"/>
</dbReference>
<dbReference type="RefSeq" id="XP_026605530.1">
    <property type="nucleotide sequence ID" value="XM_026746534.1"/>
</dbReference>
<feature type="transmembrane region" description="Helical" evidence="5">
    <location>
        <begin position="374"/>
        <end position="394"/>
    </location>
</feature>
<evidence type="ECO:0000313" key="6">
    <source>
        <dbReference type="EMBL" id="RDW84192.1"/>
    </source>
</evidence>
<dbReference type="InterPro" id="IPR050598">
    <property type="entry name" value="AminoAcid_Transporter"/>
</dbReference>
<dbReference type="EMBL" id="PVWQ01000004">
    <property type="protein sequence ID" value="RDW84192.1"/>
    <property type="molecule type" value="Genomic_DNA"/>
</dbReference>
<dbReference type="GO" id="GO:0015179">
    <property type="term" value="F:L-amino acid transmembrane transporter activity"/>
    <property type="evidence" value="ECO:0007669"/>
    <property type="project" value="TreeGrafter"/>
</dbReference>
<accession>A0A3D8SCX1</accession>
<feature type="transmembrane region" description="Helical" evidence="5">
    <location>
        <begin position="202"/>
        <end position="221"/>
    </location>
</feature>
<dbReference type="GO" id="GO:0016020">
    <property type="term" value="C:membrane"/>
    <property type="evidence" value="ECO:0007669"/>
    <property type="project" value="UniProtKB-SubCell"/>
</dbReference>
<feature type="transmembrane region" description="Helical" evidence="5">
    <location>
        <begin position="319"/>
        <end position="341"/>
    </location>
</feature>
<evidence type="ECO:0000256" key="4">
    <source>
        <dbReference type="ARBA" id="ARBA00023136"/>
    </source>
</evidence>
<keyword evidence="4 5" id="KW-0472">Membrane</keyword>
<dbReference type="Pfam" id="PF13520">
    <property type="entry name" value="AA_permease_2"/>
    <property type="match status" value="1"/>
</dbReference>
<protein>
    <submittedName>
        <fullName evidence="6">Amino acid transporter</fullName>
    </submittedName>
</protein>
<name>A0A3D8SCX1_9EURO</name>
<feature type="transmembrane region" description="Helical" evidence="5">
    <location>
        <begin position="160"/>
        <end position="181"/>
    </location>
</feature>
<dbReference type="Gene3D" id="1.20.1740.10">
    <property type="entry name" value="Amino acid/polyamine transporter I"/>
    <property type="match status" value="1"/>
</dbReference>
<feature type="transmembrane region" description="Helical" evidence="5">
    <location>
        <begin position="456"/>
        <end position="475"/>
    </location>
</feature>
<dbReference type="PANTHER" id="PTHR11785:SF382">
    <property type="entry name" value="LOW-AFFINITY METHIONINE PERMEASE"/>
    <property type="match status" value="1"/>
</dbReference>
<dbReference type="Proteomes" id="UP000256690">
    <property type="component" value="Unassembled WGS sequence"/>
</dbReference>
<evidence type="ECO:0000256" key="3">
    <source>
        <dbReference type="ARBA" id="ARBA00022989"/>
    </source>
</evidence>
<feature type="transmembrane region" description="Helical" evidence="5">
    <location>
        <begin position="233"/>
        <end position="251"/>
    </location>
</feature>
<feature type="transmembrane region" description="Helical" evidence="5">
    <location>
        <begin position="432"/>
        <end position="450"/>
    </location>
</feature>
<dbReference type="AlphaFoldDB" id="A0A3D8SCX1"/>
<keyword evidence="2 5" id="KW-0812">Transmembrane</keyword>
<feature type="transmembrane region" description="Helical" evidence="5">
    <location>
        <begin position="510"/>
        <end position="529"/>
    </location>
</feature>
<evidence type="ECO:0000256" key="2">
    <source>
        <dbReference type="ARBA" id="ARBA00022692"/>
    </source>
</evidence>
<evidence type="ECO:0000256" key="5">
    <source>
        <dbReference type="SAM" id="Phobius"/>
    </source>
</evidence>
<sequence length="667" mass="74907">MRLCFGDDGRNPSSLVDQLRPHRARSDFSLLPDIFLPTSLHGFYSSLNAFILSMDGYVDAAVVPAHRASMESDNERPPRFHEQQPLRTLDVACLIINKMIGGGIFVSPRIVAHLTGNKLVALSLWVFGGVYSFCSVYIYLEYGLAWPYNGGEFIYISKIFPVPPLLFACAFSWVFIAFATPTTNSITFARYIDPTRASDPDIWFTKFFACVIVVGMCAVHYRFVNIGIWANDLLAVYKVLFLLVLVLAGFVETCRQGADGRLLGVGDYTTTHGDPSPTNVALAILQVLYSYQGWENANYVTSEIKGEGEHKKRRLKRGALIAISIVMFLYISLNMFVFFILDFDSVTDPEHNVAADYAIRVFRTSHTKMASHAIYVNIALAAAGNIIGVTFSNARVNRDIARHRLIPFYKFFAKSSDYGSTQWDNLGTPTGGLILQALVTCITIASFKPFQTTLTLYTYGHAVVCCALGVGVFFIRKRMMQYETKSADPARTGYAVPWNYQVMKTRRFRYTATVFFIIVNLFLVIVPFIPSDNPDGTPRDTPSWVQPVIVTALYAFGAAAALYILIFVDSLTFRGSNYSLHKPGDMSGFVNYNNRRWIVRYPGYPDWPSDLKSALKLIPTVLTPLPWGTIKERFFMNGEAAAAEEHRRQAEQQLGRTYRMNSRGFAR</sequence>
<gene>
    <name evidence="6" type="ORF">DSM5745_04518</name>
</gene>
<dbReference type="STRING" id="1810919.A0A3D8SCX1"/>
<feature type="transmembrane region" description="Helical" evidence="5">
    <location>
        <begin position="119"/>
        <end position="140"/>
    </location>
</feature>
<dbReference type="GeneID" id="38114888"/>
<comment type="caution">
    <text evidence="6">The sequence shown here is derived from an EMBL/GenBank/DDBJ whole genome shotgun (WGS) entry which is preliminary data.</text>
</comment>
<feature type="transmembrane region" description="Helical" evidence="5">
    <location>
        <begin position="549"/>
        <end position="568"/>
    </location>
</feature>
<proteinExistence type="predicted"/>
<comment type="subcellular location">
    <subcellularLocation>
        <location evidence="1">Membrane</location>
        <topology evidence="1">Multi-pass membrane protein</topology>
    </subcellularLocation>
</comment>
<dbReference type="OrthoDB" id="4486741at2759"/>
<keyword evidence="7" id="KW-1185">Reference proteome</keyword>
<organism evidence="6 7">
    <name type="scientific">Aspergillus mulundensis</name>
    <dbReference type="NCBI Taxonomy" id="1810919"/>
    <lineage>
        <taxon>Eukaryota</taxon>
        <taxon>Fungi</taxon>
        <taxon>Dikarya</taxon>
        <taxon>Ascomycota</taxon>
        <taxon>Pezizomycotina</taxon>
        <taxon>Eurotiomycetes</taxon>
        <taxon>Eurotiomycetidae</taxon>
        <taxon>Eurotiales</taxon>
        <taxon>Aspergillaceae</taxon>
        <taxon>Aspergillus</taxon>
        <taxon>Aspergillus subgen. Nidulantes</taxon>
    </lineage>
</organism>
<evidence type="ECO:0000313" key="7">
    <source>
        <dbReference type="Proteomes" id="UP000256690"/>
    </source>
</evidence>
<dbReference type="PANTHER" id="PTHR11785">
    <property type="entry name" value="AMINO ACID TRANSPORTER"/>
    <property type="match status" value="1"/>
</dbReference>
<evidence type="ECO:0000256" key="1">
    <source>
        <dbReference type="ARBA" id="ARBA00004141"/>
    </source>
</evidence>
<reference evidence="6 7" key="1">
    <citation type="journal article" date="2018" name="IMA Fungus">
        <title>IMA Genome-F 9: Draft genome sequence of Annulohypoxylon stygium, Aspergillus mulundensis, Berkeleyomyces basicola (syn. Thielaviopsis basicola), Ceratocystis smalleyi, two Cercospora beticola strains, Coleophoma cylindrospora, Fusarium fracticaudum, Phialophora cf. hyalina, and Morchella septimelata.</title>
        <authorList>
            <person name="Wingfield B.D."/>
            <person name="Bills G.F."/>
            <person name="Dong Y."/>
            <person name="Huang W."/>
            <person name="Nel W.J."/>
            <person name="Swalarsk-Parry B.S."/>
            <person name="Vaghefi N."/>
            <person name="Wilken P.M."/>
            <person name="An Z."/>
            <person name="de Beer Z.W."/>
            <person name="De Vos L."/>
            <person name="Chen L."/>
            <person name="Duong T.A."/>
            <person name="Gao Y."/>
            <person name="Hammerbacher A."/>
            <person name="Kikkert J.R."/>
            <person name="Li Y."/>
            <person name="Li H."/>
            <person name="Li K."/>
            <person name="Li Q."/>
            <person name="Liu X."/>
            <person name="Ma X."/>
            <person name="Naidoo K."/>
            <person name="Pethybridge S.J."/>
            <person name="Sun J."/>
            <person name="Steenkamp E.T."/>
            <person name="van der Nest M.A."/>
            <person name="van Wyk S."/>
            <person name="Wingfield M.J."/>
            <person name="Xiong C."/>
            <person name="Yue Q."/>
            <person name="Zhang X."/>
        </authorList>
    </citation>
    <scope>NUCLEOTIDE SEQUENCE [LARGE SCALE GENOMIC DNA]</scope>
    <source>
        <strain evidence="6 7">DSM 5745</strain>
    </source>
</reference>
<keyword evidence="3 5" id="KW-1133">Transmembrane helix</keyword>